<name>W9QI34_9ROSA</name>
<organism evidence="1 2">
    <name type="scientific">Morus notabilis</name>
    <dbReference type="NCBI Taxonomy" id="981085"/>
    <lineage>
        <taxon>Eukaryota</taxon>
        <taxon>Viridiplantae</taxon>
        <taxon>Streptophyta</taxon>
        <taxon>Embryophyta</taxon>
        <taxon>Tracheophyta</taxon>
        <taxon>Spermatophyta</taxon>
        <taxon>Magnoliopsida</taxon>
        <taxon>eudicotyledons</taxon>
        <taxon>Gunneridae</taxon>
        <taxon>Pentapetalae</taxon>
        <taxon>rosids</taxon>
        <taxon>fabids</taxon>
        <taxon>Rosales</taxon>
        <taxon>Moraceae</taxon>
        <taxon>Moreae</taxon>
        <taxon>Morus</taxon>
    </lineage>
</organism>
<accession>W9QI34</accession>
<gene>
    <name evidence="1" type="ORF">L484_006049</name>
</gene>
<keyword evidence="2" id="KW-1185">Reference proteome</keyword>
<evidence type="ECO:0000313" key="2">
    <source>
        <dbReference type="Proteomes" id="UP000030645"/>
    </source>
</evidence>
<proteinExistence type="predicted"/>
<dbReference type="Proteomes" id="UP000030645">
    <property type="component" value="Unassembled WGS sequence"/>
</dbReference>
<dbReference type="AlphaFoldDB" id="W9QI34"/>
<dbReference type="EMBL" id="KE343665">
    <property type="protein sequence ID" value="EXB37901.1"/>
    <property type="molecule type" value="Genomic_DNA"/>
</dbReference>
<reference evidence="2" key="1">
    <citation type="submission" date="2013-01" db="EMBL/GenBank/DDBJ databases">
        <title>Draft Genome Sequence of a Mulberry Tree, Morus notabilis C.K. Schneid.</title>
        <authorList>
            <person name="He N."/>
            <person name="Zhao S."/>
        </authorList>
    </citation>
    <scope>NUCLEOTIDE SEQUENCE</scope>
</reference>
<sequence>MKKRKWGRKWRGQEEASVFTGGEGDREIVFVKCELNALMMPAGSHYQRGRTWAVAYWGQLGLGPK</sequence>
<protein>
    <submittedName>
        <fullName evidence="1">Uncharacterized protein</fullName>
    </submittedName>
</protein>
<evidence type="ECO:0000313" key="1">
    <source>
        <dbReference type="EMBL" id="EXB37901.1"/>
    </source>
</evidence>